<keyword evidence="2" id="KW-1185">Reference proteome</keyword>
<dbReference type="PANTHER" id="PTHR24095:SF14">
    <property type="entry name" value="ACETYL-COENZYME A SYNTHETASE 1"/>
    <property type="match status" value="1"/>
</dbReference>
<accession>A0A8X7MQ85</accession>
<dbReference type="GO" id="GO:0006085">
    <property type="term" value="P:acetyl-CoA biosynthetic process"/>
    <property type="evidence" value="ECO:0007669"/>
    <property type="project" value="TreeGrafter"/>
</dbReference>
<protein>
    <submittedName>
        <fullName evidence="1">Uncharacterized protein</fullName>
    </submittedName>
</protein>
<proteinExistence type="predicted"/>
<evidence type="ECO:0000313" key="1">
    <source>
        <dbReference type="EMBL" id="KAE8245594.1"/>
    </source>
</evidence>
<comment type="caution">
    <text evidence="1">The sequence shown here is derived from an EMBL/GenBank/DDBJ whole genome shotgun (WGS) entry which is preliminary data.</text>
</comment>
<dbReference type="PANTHER" id="PTHR24095">
    <property type="entry name" value="ACETYL-COENZYME A SYNTHETASE"/>
    <property type="match status" value="1"/>
</dbReference>
<sequence>MPPRSLIHAVQDRYLSSIRSVETASRWKILVTDSFSHTLLFSVLKTAQILQENVTTIENIEHKRAPQPSFEVAYILCPAPLPASAEGTNFGPATRLGGGTHSSSSTLLARTVSQKVSYTPVSTAGYLLDTALTVKHVFDVHEDDRFACMADVGWITGHSYISTALS</sequence>
<evidence type="ECO:0000313" key="2">
    <source>
        <dbReference type="Proteomes" id="UP000077684"/>
    </source>
</evidence>
<dbReference type="InterPro" id="IPR043154">
    <property type="entry name" value="Sec-1-like_dom1"/>
</dbReference>
<dbReference type="AlphaFoldDB" id="A0A8X7MQ85"/>
<dbReference type="Gene3D" id="3.40.50.12780">
    <property type="entry name" value="N-terminal domain of ligase-like"/>
    <property type="match status" value="1"/>
</dbReference>
<dbReference type="EMBL" id="LWDE02000700">
    <property type="protein sequence ID" value="KAE8245594.1"/>
    <property type="molecule type" value="Genomic_DNA"/>
</dbReference>
<organism evidence="1 2">
    <name type="scientific">Tilletia controversa</name>
    <name type="common">dwarf bunt fungus</name>
    <dbReference type="NCBI Taxonomy" id="13291"/>
    <lineage>
        <taxon>Eukaryota</taxon>
        <taxon>Fungi</taxon>
        <taxon>Dikarya</taxon>
        <taxon>Basidiomycota</taxon>
        <taxon>Ustilaginomycotina</taxon>
        <taxon>Exobasidiomycetes</taxon>
        <taxon>Tilletiales</taxon>
        <taxon>Tilletiaceae</taxon>
        <taxon>Tilletia</taxon>
    </lineage>
</organism>
<dbReference type="InterPro" id="IPR036045">
    <property type="entry name" value="Sec1-like_sf"/>
</dbReference>
<dbReference type="InterPro" id="IPR042099">
    <property type="entry name" value="ANL_N_sf"/>
</dbReference>
<reference evidence="1" key="1">
    <citation type="submission" date="2016-04" db="EMBL/GenBank/DDBJ databases">
        <authorList>
            <person name="Nguyen H.D."/>
            <person name="Samba Siva P."/>
            <person name="Cullis J."/>
            <person name="Levesque C.A."/>
            <person name="Hambleton S."/>
        </authorList>
    </citation>
    <scope>NUCLEOTIDE SEQUENCE</scope>
    <source>
        <strain evidence="1">DAOMC 236426</strain>
    </source>
</reference>
<name>A0A8X7MQ85_9BASI</name>
<dbReference type="Proteomes" id="UP000077684">
    <property type="component" value="Unassembled WGS sequence"/>
</dbReference>
<reference evidence="1" key="2">
    <citation type="journal article" date="2019" name="IMA Fungus">
        <title>Genome sequencing and comparison of five Tilletia species to identify candidate genes for the detection of regulated species infecting wheat.</title>
        <authorList>
            <person name="Nguyen H.D.T."/>
            <person name="Sultana T."/>
            <person name="Kesanakurti P."/>
            <person name="Hambleton S."/>
        </authorList>
    </citation>
    <scope>NUCLEOTIDE SEQUENCE</scope>
    <source>
        <strain evidence="1">DAOMC 236426</strain>
    </source>
</reference>
<gene>
    <name evidence="1" type="ORF">A4X06_0g5563</name>
</gene>
<dbReference type="SUPFAM" id="SSF56815">
    <property type="entry name" value="Sec1/munc18-like (SM) proteins"/>
    <property type="match status" value="1"/>
</dbReference>
<dbReference type="Gene3D" id="3.40.50.2060">
    <property type="match status" value="1"/>
</dbReference>
<dbReference type="GO" id="GO:0005829">
    <property type="term" value="C:cytosol"/>
    <property type="evidence" value="ECO:0007669"/>
    <property type="project" value="TreeGrafter"/>
</dbReference>
<dbReference type="GO" id="GO:0003987">
    <property type="term" value="F:acetate-CoA ligase activity"/>
    <property type="evidence" value="ECO:0007669"/>
    <property type="project" value="TreeGrafter"/>
</dbReference>